<dbReference type="OrthoDB" id="549017at2759"/>
<feature type="transmembrane region" description="Helical" evidence="10">
    <location>
        <begin position="382"/>
        <end position="402"/>
    </location>
</feature>
<gene>
    <name evidence="11" type="primary">Pigu</name>
    <name evidence="11" type="ORF">T03_2926</name>
</gene>
<dbReference type="GO" id="GO:0006506">
    <property type="term" value="P:GPI anchor biosynthetic process"/>
    <property type="evidence" value="ECO:0007669"/>
    <property type="project" value="UniProtKB-UniPathway"/>
</dbReference>
<dbReference type="UniPathway" id="UPA00196"/>
<keyword evidence="12" id="KW-1185">Reference proteome</keyword>
<dbReference type="GO" id="GO:0016255">
    <property type="term" value="P:attachment of GPI anchor to protein"/>
    <property type="evidence" value="ECO:0007669"/>
    <property type="project" value="InterPro"/>
</dbReference>
<comment type="similarity">
    <text evidence="3">Belongs to the PIGU family.</text>
</comment>
<evidence type="ECO:0000256" key="5">
    <source>
        <dbReference type="ARBA" id="ARBA00022692"/>
    </source>
</evidence>
<dbReference type="PANTHER" id="PTHR13121">
    <property type="entry name" value="GPI TRANSAMIDASE COMPONENT PIG-U"/>
    <property type="match status" value="1"/>
</dbReference>
<feature type="transmembrane region" description="Helical" evidence="10">
    <location>
        <begin position="445"/>
        <end position="461"/>
    </location>
</feature>
<keyword evidence="5 10" id="KW-0812">Transmembrane</keyword>
<feature type="transmembrane region" description="Helical" evidence="10">
    <location>
        <begin position="88"/>
        <end position="112"/>
    </location>
</feature>
<protein>
    <submittedName>
        <fullName evidence="11">Phosphatidylinositol glycan anchor biosynthesis class U protein</fullName>
    </submittedName>
</protein>
<feature type="non-terminal residue" evidence="11">
    <location>
        <position position="1"/>
    </location>
</feature>
<dbReference type="PANTHER" id="PTHR13121:SF0">
    <property type="entry name" value="PHOSPHATIDYLINOSITOL GLYCAN ANCHOR BIOSYNTHESIS CLASS U PROTEIN"/>
    <property type="match status" value="1"/>
</dbReference>
<dbReference type="InterPro" id="IPR009600">
    <property type="entry name" value="PIG-U"/>
</dbReference>
<reference evidence="11 12" key="1">
    <citation type="submission" date="2015-01" db="EMBL/GenBank/DDBJ databases">
        <title>Evolution of Trichinella species and genotypes.</title>
        <authorList>
            <person name="Korhonen P.K."/>
            <person name="Edoardo P."/>
            <person name="Giuseppe L.R."/>
            <person name="Gasser R.B."/>
        </authorList>
    </citation>
    <scope>NUCLEOTIDE SEQUENCE [LARGE SCALE GENOMIC DNA]</scope>
    <source>
        <strain evidence="11">ISS120</strain>
    </source>
</reference>
<evidence type="ECO:0000256" key="3">
    <source>
        <dbReference type="ARBA" id="ARBA00010026"/>
    </source>
</evidence>
<evidence type="ECO:0000256" key="1">
    <source>
        <dbReference type="ARBA" id="ARBA00004477"/>
    </source>
</evidence>
<evidence type="ECO:0000256" key="10">
    <source>
        <dbReference type="SAM" id="Phobius"/>
    </source>
</evidence>
<keyword evidence="6" id="KW-0256">Endoplasmic reticulum</keyword>
<dbReference type="GO" id="GO:0042765">
    <property type="term" value="C:GPI-anchor transamidase complex"/>
    <property type="evidence" value="ECO:0007669"/>
    <property type="project" value="InterPro"/>
</dbReference>
<evidence type="ECO:0000313" key="11">
    <source>
        <dbReference type="EMBL" id="KRY59782.1"/>
    </source>
</evidence>
<comment type="caution">
    <text evidence="11">The sequence shown here is derived from an EMBL/GenBank/DDBJ whole genome shotgun (WGS) entry which is preliminary data.</text>
</comment>
<evidence type="ECO:0000256" key="9">
    <source>
        <dbReference type="SAM" id="MobiDB-lite"/>
    </source>
</evidence>
<sequence length="661" mass="76614">LDLRRKMSTKEVLYICLAILLRTILSLCGLVEFLETRVEISTPFNSWIRVKEAFALQNAGFSPYAGDAVHCNPILLIMFNFIDRSASWFTPFLFCLLDITAAFLLSNATYLYRLKKQSTENLQKSQFAPNTKHLLLNENENTKMSQLVFLCYLFNPVVILSTVAKTTSTITNCLLSCVLFCFIQRKPVLCIFFLTMLLFVDVYFATLIIPVFLFISQGGHFDWKRVMYLNLFFLQCLGCFALLSYLCFGDWSFLNSTIGAVLTLSDLTPNFGLYWYYFVEMFDHFRLFFLFVFHLCPFIYTIPLAINLRKDAFFLIYIQLLITTLFKSYPSVADFAVAYSLVPCFAHLFRYMQYRYLILFTWFTCMVLSPVMWYLWIDQGSANANFFFAVTLVYLVAQVFLISDFLQAHFKRCFCLRHGESMLIDGENGVYVLEMGSRLLKISNTDLAPSLLMFAVYLFILLVCERYLNFCMLRGIVLFLLSMPFLEWVHMQRINFGRVAMRAFFDELNLLSLPRSKGIRFDCCAPIEPPTMWIDDKKEENIPDACQSQTFTSTWRSENATSTTDTVNTTNVVTSSDMVEQKKMDFERKRAEHYANEAIVARQYFNETFPLNNHLTMEESSKDLQSTSADDKKGKNKQNEEDLPNETAGKEDQPAGSKKYN</sequence>
<dbReference type="OMA" id="WIRVKEA"/>
<evidence type="ECO:0000256" key="4">
    <source>
        <dbReference type="ARBA" id="ARBA00022502"/>
    </source>
</evidence>
<feature type="transmembrane region" description="Helical" evidence="10">
    <location>
        <begin position="12"/>
        <end position="34"/>
    </location>
</feature>
<feature type="transmembrane region" description="Helical" evidence="10">
    <location>
        <begin position="467"/>
        <end position="486"/>
    </location>
</feature>
<dbReference type="STRING" id="45882.A0A0V1DEN5"/>
<evidence type="ECO:0000256" key="6">
    <source>
        <dbReference type="ARBA" id="ARBA00022824"/>
    </source>
</evidence>
<feature type="transmembrane region" description="Helical" evidence="10">
    <location>
        <begin position="312"/>
        <end position="329"/>
    </location>
</feature>
<feature type="transmembrane region" description="Helical" evidence="10">
    <location>
        <begin position="356"/>
        <end position="376"/>
    </location>
</feature>
<evidence type="ECO:0000256" key="8">
    <source>
        <dbReference type="ARBA" id="ARBA00023136"/>
    </source>
</evidence>
<feature type="transmembrane region" description="Helical" evidence="10">
    <location>
        <begin position="285"/>
        <end position="305"/>
    </location>
</feature>
<feature type="compositionally biased region" description="Basic and acidic residues" evidence="9">
    <location>
        <begin position="629"/>
        <end position="640"/>
    </location>
</feature>
<comment type="subcellular location">
    <subcellularLocation>
        <location evidence="1">Endoplasmic reticulum membrane</location>
        <topology evidence="1">Multi-pass membrane protein</topology>
    </subcellularLocation>
</comment>
<dbReference type="AlphaFoldDB" id="A0A0V1DEN5"/>
<dbReference type="EMBL" id="JYDI01000010">
    <property type="protein sequence ID" value="KRY59782.1"/>
    <property type="molecule type" value="Genomic_DNA"/>
</dbReference>
<feature type="transmembrane region" description="Helical" evidence="10">
    <location>
        <begin position="227"/>
        <end position="248"/>
    </location>
</feature>
<accession>A0A0V1DEN5</accession>
<proteinExistence type="inferred from homology"/>
<evidence type="ECO:0000256" key="7">
    <source>
        <dbReference type="ARBA" id="ARBA00022989"/>
    </source>
</evidence>
<feature type="region of interest" description="Disordered" evidence="9">
    <location>
        <begin position="616"/>
        <end position="661"/>
    </location>
</feature>
<organism evidence="11 12">
    <name type="scientific">Trichinella britovi</name>
    <name type="common">Parasitic roundworm</name>
    <dbReference type="NCBI Taxonomy" id="45882"/>
    <lineage>
        <taxon>Eukaryota</taxon>
        <taxon>Metazoa</taxon>
        <taxon>Ecdysozoa</taxon>
        <taxon>Nematoda</taxon>
        <taxon>Enoplea</taxon>
        <taxon>Dorylaimia</taxon>
        <taxon>Trichinellida</taxon>
        <taxon>Trichinellidae</taxon>
        <taxon>Trichinella</taxon>
    </lineage>
</organism>
<keyword evidence="4" id="KW-0337">GPI-anchor biosynthesis</keyword>
<evidence type="ECO:0000256" key="2">
    <source>
        <dbReference type="ARBA" id="ARBA00004687"/>
    </source>
</evidence>
<dbReference type="Proteomes" id="UP000054653">
    <property type="component" value="Unassembled WGS sequence"/>
</dbReference>
<evidence type="ECO:0000313" key="12">
    <source>
        <dbReference type="Proteomes" id="UP000054653"/>
    </source>
</evidence>
<dbReference type="Pfam" id="PF06728">
    <property type="entry name" value="PIG-U"/>
    <property type="match status" value="1"/>
</dbReference>
<name>A0A0V1DEN5_TRIBR</name>
<keyword evidence="8 10" id="KW-0472">Membrane</keyword>
<comment type="pathway">
    <text evidence="2">Glycolipid biosynthesis; glycosylphosphatidylinositol-anchor biosynthesis.</text>
</comment>
<feature type="transmembrane region" description="Helical" evidence="10">
    <location>
        <begin position="188"/>
        <end position="215"/>
    </location>
</feature>
<keyword evidence="7 10" id="KW-1133">Transmembrane helix</keyword>